<feature type="transmembrane region" description="Helical" evidence="2">
    <location>
        <begin position="97"/>
        <end position="116"/>
    </location>
</feature>
<feature type="compositionally biased region" description="Low complexity" evidence="1">
    <location>
        <begin position="211"/>
        <end position="226"/>
    </location>
</feature>
<sequence>MVVTLGLTGYMVSAYLPPDLATSRVDVHGDPVRYWLLAGHIGFGTIATVAGLAQFWPWLRRTRPRAHRWAGRVYFFAGVFPAMVLTVPVVLASESGMSNVSALATMLVMWAITGVAGLRAARSRRFSDHRAWMIRNYAVTVSVHASRLWGAVVIPLVLLQADGPAYQGDTRAIIHDIAGAGAWLGLFVNLAVVEWYLRRRARPVKTARNAPSPTGSGSGSGTVPPVAHRLADPAQRG</sequence>
<feature type="transmembrane region" description="Helical" evidence="2">
    <location>
        <begin position="71"/>
        <end position="91"/>
    </location>
</feature>
<dbReference type="Proteomes" id="UP001501116">
    <property type="component" value="Unassembled WGS sequence"/>
</dbReference>
<feature type="transmembrane region" description="Helical" evidence="2">
    <location>
        <begin position="137"/>
        <end position="157"/>
    </location>
</feature>
<feature type="region of interest" description="Disordered" evidence="1">
    <location>
        <begin position="206"/>
        <end position="237"/>
    </location>
</feature>
<reference evidence="3 4" key="1">
    <citation type="journal article" date="2019" name="Int. J. Syst. Evol. Microbiol.">
        <title>The Global Catalogue of Microorganisms (GCM) 10K type strain sequencing project: providing services to taxonomists for standard genome sequencing and annotation.</title>
        <authorList>
            <consortium name="The Broad Institute Genomics Platform"/>
            <consortium name="The Broad Institute Genome Sequencing Center for Infectious Disease"/>
            <person name="Wu L."/>
            <person name="Ma J."/>
        </authorList>
    </citation>
    <scope>NUCLEOTIDE SEQUENCE [LARGE SCALE GENOMIC DNA]</scope>
    <source>
        <strain evidence="3 4">JCM 14545</strain>
    </source>
</reference>
<evidence type="ECO:0000313" key="3">
    <source>
        <dbReference type="EMBL" id="GAA1991024.1"/>
    </source>
</evidence>
<evidence type="ECO:0000256" key="1">
    <source>
        <dbReference type="SAM" id="MobiDB-lite"/>
    </source>
</evidence>
<organism evidence="3 4">
    <name type="scientific">Amycolatopsis minnesotensis</name>
    <dbReference type="NCBI Taxonomy" id="337894"/>
    <lineage>
        <taxon>Bacteria</taxon>
        <taxon>Bacillati</taxon>
        <taxon>Actinomycetota</taxon>
        <taxon>Actinomycetes</taxon>
        <taxon>Pseudonocardiales</taxon>
        <taxon>Pseudonocardiaceae</taxon>
        <taxon>Amycolatopsis</taxon>
    </lineage>
</organism>
<feature type="transmembrane region" description="Helical" evidence="2">
    <location>
        <begin position="177"/>
        <end position="197"/>
    </location>
</feature>
<evidence type="ECO:0000313" key="4">
    <source>
        <dbReference type="Proteomes" id="UP001501116"/>
    </source>
</evidence>
<comment type="caution">
    <text evidence="3">The sequence shown here is derived from an EMBL/GenBank/DDBJ whole genome shotgun (WGS) entry which is preliminary data.</text>
</comment>
<accession>A0ABN2SQY8</accession>
<evidence type="ECO:0000256" key="2">
    <source>
        <dbReference type="SAM" id="Phobius"/>
    </source>
</evidence>
<feature type="transmembrane region" description="Helical" evidence="2">
    <location>
        <begin position="34"/>
        <end position="59"/>
    </location>
</feature>
<keyword evidence="2" id="KW-1133">Transmembrane helix</keyword>
<proteinExistence type="predicted"/>
<protein>
    <submittedName>
        <fullName evidence="3">DUF2306 domain-containing protein</fullName>
    </submittedName>
</protein>
<name>A0ABN2SQY8_9PSEU</name>
<keyword evidence="4" id="KW-1185">Reference proteome</keyword>
<keyword evidence="2" id="KW-0472">Membrane</keyword>
<dbReference type="EMBL" id="BAAANN010000057">
    <property type="protein sequence ID" value="GAA1991024.1"/>
    <property type="molecule type" value="Genomic_DNA"/>
</dbReference>
<gene>
    <name evidence="3" type="ORF">GCM10009754_81910</name>
</gene>
<keyword evidence="2" id="KW-0812">Transmembrane</keyword>
<dbReference type="InterPro" id="IPR018750">
    <property type="entry name" value="DUF2306_membrane"/>
</dbReference>
<dbReference type="Pfam" id="PF10067">
    <property type="entry name" value="DUF2306"/>
    <property type="match status" value="1"/>
</dbReference>